<comment type="caution">
    <text evidence="1">The sequence shown here is derived from an EMBL/GenBank/DDBJ whole genome shotgun (WGS) entry which is preliminary data.</text>
</comment>
<dbReference type="Proteomes" id="UP001501231">
    <property type="component" value="Unassembled WGS sequence"/>
</dbReference>
<evidence type="ECO:0008006" key="3">
    <source>
        <dbReference type="Google" id="ProtNLM"/>
    </source>
</evidence>
<dbReference type="InterPro" id="IPR029032">
    <property type="entry name" value="AhpD-like"/>
</dbReference>
<accession>A0ABP5XG61</accession>
<proteinExistence type="predicted"/>
<dbReference type="EMBL" id="BAAARW010000039">
    <property type="protein sequence ID" value="GAA2454723.1"/>
    <property type="molecule type" value="Genomic_DNA"/>
</dbReference>
<sequence>MPPADPVELERLARDSLLAPVPGLNRDDLLRVAAHAAAISGAAELAAGYADLIGPSAPPSHEALLAYAERLTADSVTPDDLAGLRDAGFGTAAIVALSQLVAFVSYEVRVAAGLRALGGAR</sequence>
<dbReference type="RefSeq" id="WP_344597450.1">
    <property type="nucleotide sequence ID" value="NZ_BAAARW010000039.1"/>
</dbReference>
<gene>
    <name evidence="1" type="ORF">GCM10010191_87120</name>
</gene>
<evidence type="ECO:0000313" key="2">
    <source>
        <dbReference type="Proteomes" id="UP001501231"/>
    </source>
</evidence>
<organism evidence="1 2">
    <name type="scientific">Actinomadura vinacea</name>
    <dbReference type="NCBI Taxonomy" id="115336"/>
    <lineage>
        <taxon>Bacteria</taxon>
        <taxon>Bacillati</taxon>
        <taxon>Actinomycetota</taxon>
        <taxon>Actinomycetes</taxon>
        <taxon>Streptosporangiales</taxon>
        <taxon>Thermomonosporaceae</taxon>
        <taxon>Actinomadura</taxon>
    </lineage>
</organism>
<keyword evidence="2" id="KW-1185">Reference proteome</keyword>
<name>A0ABP5XG61_9ACTN</name>
<dbReference type="Gene3D" id="1.20.1290.10">
    <property type="entry name" value="AhpD-like"/>
    <property type="match status" value="1"/>
</dbReference>
<reference evidence="2" key="1">
    <citation type="journal article" date="2019" name="Int. J. Syst. Evol. Microbiol.">
        <title>The Global Catalogue of Microorganisms (GCM) 10K type strain sequencing project: providing services to taxonomists for standard genome sequencing and annotation.</title>
        <authorList>
            <consortium name="The Broad Institute Genomics Platform"/>
            <consortium name="The Broad Institute Genome Sequencing Center for Infectious Disease"/>
            <person name="Wu L."/>
            <person name="Ma J."/>
        </authorList>
    </citation>
    <scope>NUCLEOTIDE SEQUENCE [LARGE SCALE GENOMIC DNA]</scope>
    <source>
        <strain evidence="2">JCM 3325</strain>
    </source>
</reference>
<evidence type="ECO:0000313" key="1">
    <source>
        <dbReference type="EMBL" id="GAA2454723.1"/>
    </source>
</evidence>
<protein>
    <recommendedName>
        <fullName evidence="3">CMD domain protein</fullName>
    </recommendedName>
</protein>
<dbReference type="SUPFAM" id="SSF69118">
    <property type="entry name" value="AhpD-like"/>
    <property type="match status" value="1"/>
</dbReference>